<dbReference type="AlphaFoldDB" id="A0ABD1U745"/>
<feature type="region of interest" description="Disordered" evidence="1">
    <location>
        <begin position="82"/>
        <end position="113"/>
    </location>
</feature>
<proteinExistence type="predicted"/>
<keyword evidence="3" id="KW-1185">Reference proteome</keyword>
<gene>
    <name evidence="2" type="ORF">Fot_24506</name>
</gene>
<dbReference type="EMBL" id="JBFOLJ010000007">
    <property type="protein sequence ID" value="KAL2520583.1"/>
    <property type="molecule type" value="Genomic_DNA"/>
</dbReference>
<reference evidence="3" key="1">
    <citation type="submission" date="2024-07" db="EMBL/GenBank/DDBJ databases">
        <title>Two chromosome-level genome assemblies of Korean endemic species Abeliophyllum distichum and Forsythia ovata (Oleaceae).</title>
        <authorList>
            <person name="Jang H."/>
        </authorList>
    </citation>
    <scope>NUCLEOTIDE SEQUENCE [LARGE SCALE GENOMIC DNA]</scope>
</reference>
<comment type="caution">
    <text evidence="2">The sequence shown here is derived from an EMBL/GenBank/DDBJ whole genome shotgun (WGS) entry which is preliminary data.</text>
</comment>
<protein>
    <submittedName>
        <fullName evidence="2">Uncharacterized protein</fullName>
    </submittedName>
</protein>
<evidence type="ECO:0000256" key="1">
    <source>
        <dbReference type="SAM" id="MobiDB-lite"/>
    </source>
</evidence>
<sequence>MHTTAEIFAKEAEVYPKAIGVCNYLQPDFMPDLAVQTSGELILSALGNSTNAANPILIDDSLNWKHLQRVKNVVEEEHLDADNFFNDNPDDISTLPCSSPARNKTEQKDKFYS</sequence>
<feature type="compositionally biased region" description="Basic and acidic residues" evidence="1">
    <location>
        <begin position="103"/>
        <end position="113"/>
    </location>
</feature>
<accession>A0ABD1U745</accession>
<evidence type="ECO:0000313" key="3">
    <source>
        <dbReference type="Proteomes" id="UP001604277"/>
    </source>
</evidence>
<evidence type="ECO:0000313" key="2">
    <source>
        <dbReference type="EMBL" id="KAL2520583.1"/>
    </source>
</evidence>
<name>A0ABD1U745_9LAMI</name>
<organism evidence="2 3">
    <name type="scientific">Forsythia ovata</name>
    <dbReference type="NCBI Taxonomy" id="205694"/>
    <lineage>
        <taxon>Eukaryota</taxon>
        <taxon>Viridiplantae</taxon>
        <taxon>Streptophyta</taxon>
        <taxon>Embryophyta</taxon>
        <taxon>Tracheophyta</taxon>
        <taxon>Spermatophyta</taxon>
        <taxon>Magnoliopsida</taxon>
        <taxon>eudicotyledons</taxon>
        <taxon>Gunneridae</taxon>
        <taxon>Pentapetalae</taxon>
        <taxon>asterids</taxon>
        <taxon>lamiids</taxon>
        <taxon>Lamiales</taxon>
        <taxon>Oleaceae</taxon>
        <taxon>Forsythieae</taxon>
        <taxon>Forsythia</taxon>
    </lineage>
</organism>
<dbReference type="Proteomes" id="UP001604277">
    <property type="component" value="Unassembled WGS sequence"/>
</dbReference>